<feature type="region of interest" description="Disordered" evidence="5">
    <location>
        <begin position="163"/>
        <end position="187"/>
    </location>
</feature>
<feature type="domain" description="NET" evidence="7">
    <location>
        <begin position="403"/>
        <end position="486"/>
    </location>
</feature>
<dbReference type="PROSITE" id="PS00633">
    <property type="entry name" value="BROMODOMAIN_1"/>
    <property type="match status" value="1"/>
</dbReference>
<evidence type="ECO:0000259" key="6">
    <source>
        <dbReference type="PROSITE" id="PS50014"/>
    </source>
</evidence>
<organism evidence="8 9">
    <name type="scientific">Heracleum sosnowskyi</name>
    <dbReference type="NCBI Taxonomy" id="360622"/>
    <lineage>
        <taxon>Eukaryota</taxon>
        <taxon>Viridiplantae</taxon>
        <taxon>Streptophyta</taxon>
        <taxon>Embryophyta</taxon>
        <taxon>Tracheophyta</taxon>
        <taxon>Spermatophyta</taxon>
        <taxon>Magnoliopsida</taxon>
        <taxon>eudicotyledons</taxon>
        <taxon>Gunneridae</taxon>
        <taxon>Pentapetalae</taxon>
        <taxon>asterids</taxon>
        <taxon>campanulids</taxon>
        <taxon>Apiales</taxon>
        <taxon>Apiaceae</taxon>
        <taxon>Apioideae</taxon>
        <taxon>apioid superclade</taxon>
        <taxon>Tordylieae</taxon>
        <taxon>Tordyliinae</taxon>
        <taxon>Heracleum</taxon>
    </lineage>
</organism>
<accession>A0AAD8GNB4</accession>
<dbReference type="PANTHER" id="PTHR45926">
    <property type="entry name" value="OSJNBA0053K19.4 PROTEIN"/>
    <property type="match status" value="1"/>
</dbReference>
<dbReference type="Gene3D" id="1.20.1270.220">
    <property type="match status" value="1"/>
</dbReference>
<evidence type="ECO:0000313" key="8">
    <source>
        <dbReference type="EMBL" id="KAK1351653.1"/>
    </source>
</evidence>
<keyword evidence="2 4" id="KW-0103">Bromodomain</keyword>
<feature type="domain" description="Bromo" evidence="6">
    <location>
        <begin position="224"/>
        <end position="296"/>
    </location>
</feature>
<sequence length="588" mass="65543">MTSAVLPSINEGQWRNYTHHSNSYNAINPNPNPNSSYRTAGIDRFVNQNPNPNPSRYVNNVSNRGYVRKSNVAPPRYYAPAVDVSSECCIVEKETARDGHVIFHLDSYSRSELKELKTRLASDLERVRSVIDEVESRETEFRVNRSFVPSQVNNAVSKKGGLGKKSGKVLGQKRTMPVSSSPDVEREVKNVKREVKNVVLNSTAIRKVEAAMMRKCGQILFKLMKHKHGWVFNKPVDVVALGLHNYHQVIKHPMDLGTVKMRLGKHFYGTPLEFASDVRLIFDNAMTYNPKGDDAHTMASLLLNMFEELFVPANHKFEAERQRIIVAQQNHSKPLPKSADAQIVVAQVKVEKPAQVKVEKSSQMHFQAVVTNALPPVQVLAAKVVKDAAKKCLSVQEKTVPEVKPNAPRRREMNDGEREKLGLILQDLAGEYLDDILQIVTKRNSELASPGGDGEIELDVHSLDSETMWDLDKFVRIRKKAAQNRMRKEVLVNQLASNLGNKKQSPVVIMEEPEVPTMVKVEEDIDIGDEIPMIDYPPIEIERDAPSPASNVRSSNSSSSSSASDSSSDSESSSASESEESGQSQEGT</sequence>
<evidence type="ECO:0000256" key="1">
    <source>
        <dbReference type="ARBA" id="ARBA00023015"/>
    </source>
</evidence>
<reference evidence="8" key="2">
    <citation type="submission" date="2023-05" db="EMBL/GenBank/DDBJ databases">
        <authorList>
            <person name="Schelkunov M.I."/>
        </authorList>
    </citation>
    <scope>NUCLEOTIDE SEQUENCE</scope>
    <source>
        <strain evidence="8">Hsosn_3</strain>
        <tissue evidence="8">Leaf</tissue>
    </source>
</reference>
<evidence type="ECO:0000256" key="2">
    <source>
        <dbReference type="ARBA" id="ARBA00023117"/>
    </source>
</evidence>
<keyword evidence="9" id="KW-1185">Reference proteome</keyword>
<dbReference type="AlphaFoldDB" id="A0AAD8GNB4"/>
<dbReference type="Gene3D" id="1.20.920.10">
    <property type="entry name" value="Bromodomain-like"/>
    <property type="match status" value="1"/>
</dbReference>
<evidence type="ECO:0000256" key="4">
    <source>
        <dbReference type="PROSITE-ProRule" id="PRU00035"/>
    </source>
</evidence>
<keyword evidence="1" id="KW-0805">Transcription regulation</keyword>
<gene>
    <name evidence="8" type="ORF">POM88_054112</name>
</gene>
<dbReference type="Pfam" id="PF17035">
    <property type="entry name" value="BET"/>
    <property type="match status" value="1"/>
</dbReference>
<dbReference type="InterPro" id="IPR027353">
    <property type="entry name" value="NET_dom"/>
</dbReference>
<evidence type="ECO:0000313" key="9">
    <source>
        <dbReference type="Proteomes" id="UP001237642"/>
    </source>
</evidence>
<dbReference type="PRINTS" id="PR00503">
    <property type="entry name" value="BROMODOMAIN"/>
</dbReference>
<dbReference type="SUPFAM" id="SSF47370">
    <property type="entry name" value="Bromodomain"/>
    <property type="match status" value="1"/>
</dbReference>
<dbReference type="Proteomes" id="UP001237642">
    <property type="component" value="Unassembled WGS sequence"/>
</dbReference>
<dbReference type="InterPro" id="IPR038336">
    <property type="entry name" value="NET_sf"/>
</dbReference>
<dbReference type="InterPro" id="IPR036427">
    <property type="entry name" value="Bromodomain-like_sf"/>
</dbReference>
<dbReference type="PROSITE" id="PS51525">
    <property type="entry name" value="NET"/>
    <property type="match status" value="1"/>
</dbReference>
<dbReference type="PROSITE" id="PS50014">
    <property type="entry name" value="BROMODOMAIN_2"/>
    <property type="match status" value="1"/>
</dbReference>
<reference evidence="8" key="1">
    <citation type="submission" date="2023-02" db="EMBL/GenBank/DDBJ databases">
        <title>Genome of toxic invasive species Heracleum sosnowskyi carries increased number of genes despite the absence of recent whole-genome duplications.</title>
        <authorList>
            <person name="Schelkunov M."/>
            <person name="Shtratnikova V."/>
            <person name="Makarenko M."/>
            <person name="Klepikova A."/>
            <person name="Omelchenko D."/>
            <person name="Novikova G."/>
            <person name="Obukhova E."/>
            <person name="Bogdanov V."/>
            <person name="Penin A."/>
            <person name="Logacheva M."/>
        </authorList>
    </citation>
    <scope>NUCLEOTIDE SEQUENCE</scope>
    <source>
        <strain evidence="8">Hsosn_3</strain>
        <tissue evidence="8">Leaf</tissue>
    </source>
</reference>
<keyword evidence="3" id="KW-0804">Transcription</keyword>
<evidence type="ECO:0000256" key="3">
    <source>
        <dbReference type="ARBA" id="ARBA00023163"/>
    </source>
</evidence>
<dbReference type="InterPro" id="IPR001487">
    <property type="entry name" value="Bromodomain"/>
</dbReference>
<dbReference type="Pfam" id="PF00439">
    <property type="entry name" value="Bromodomain"/>
    <property type="match status" value="1"/>
</dbReference>
<comment type="caution">
    <text evidence="8">The sequence shown here is derived from an EMBL/GenBank/DDBJ whole genome shotgun (WGS) entry which is preliminary data.</text>
</comment>
<name>A0AAD8GNB4_9APIA</name>
<proteinExistence type="predicted"/>
<dbReference type="EMBL" id="JAUIZM010000028">
    <property type="protein sequence ID" value="KAK1351653.1"/>
    <property type="molecule type" value="Genomic_DNA"/>
</dbReference>
<dbReference type="SMART" id="SM00297">
    <property type="entry name" value="BROMO"/>
    <property type="match status" value="1"/>
</dbReference>
<evidence type="ECO:0000259" key="7">
    <source>
        <dbReference type="PROSITE" id="PS51525"/>
    </source>
</evidence>
<protein>
    <submittedName>
        <fullName evidence="8">Global transcription factor group E7</fullName>
    </submittedName>
</protein>
<dbReference type="InterPro" id="IPR018359">
    <property type="entry name" value="Bromodomain_CS"/>
</dbReference>
<feature type="compositionally biased region" description="Low complexity" evidence="5">
    <location>
        <begin position="554"/>
        <end position="588"/>
    </location>
</feature>
<evidence type="ECO:0000256" key="5">
    <source>
        <dbReference type="SAM" id="MobiDB-lite"/>
    </source>
</evidence>
<feature type="region of interest" description="Disordered" evidence="5">
    <location>
        <begin position="529"/>
        <end position="588"/>
    </location>
</feature>